<dbReference type="AlphaFoldDB" id="A0A4P2QWX9"/>
<organism evidence="2 3">
    <name type="scientific">Sorangium cellulosum</name>
    <name type="common">Polyangium cellulosum</name>
    <dbReference type="NCBI Taxonomy" id="56"/>
    <lineage>
        <taxon>Bacteria</taxon>
        <taxon>Pseudomonadati</taxon>
        <taxon>Myxococcota</taxon>
        <taxon>Polyangia</taxon>
        <taxon>Polyangiales</taxon>
        <taxon>Polyangiaceae</taxon>
        <taxon>Sorangium</taxon>
    </lineage>
</organism>
<evidence type="ECO:0000256" key="1">
    <source>
        <dbReference type="SAM" id="MobiDB-lite"/>
    </source>
</evidence>
<evidence type="ECO:0000313" key="2">
    <source>
        <dbReference type="EMBL" id="AUX34671.1"/>
    </source>
</evidence>
<protein>
    <submittedName>
        <fullName evidence="2">Uncharacterized protein</fullName>
    </submittedName>
</protein>
<evidence type="ECO:0000313" key="3">
    <source>
        <dbReference type="Proteomes" id="UP000295497"/>
    </source>
</evidence>
<accession>A0A4P2QWX9</accession>
<sequence>MGRSDPGAAGYEPPRYRAADDAPWYHVLHGNVPEHQIDLMYGPEVPQGPLTPTHFSHLARLMKYIEPRTSGAHAFAIGNLSRDDTQHEAGHGAIALIFAFRIGGATDHAGRGHPPFAHGVIAVDREVRRASLLDAVTAFHRRAMDGGETGASADAFYRAYVRAALERPDSVSGVLSRYVEAFGDLPRLPRSELPWAWVADAGALPRRVVIAHGDGEPFGSIASVACRLAAVLFRSDLRWTAISTGREADIPGGLSVRIVPEREIAAEDLTGRLLRIEEVPEDEAEIASAVLGARPYGAGAMPRAVGWRERYAAQRAPGAGADGERTGPAEAPAAGARRRGARRRGARRRRLPRRAARGPS</sequence>
<feature type="region of interest" description="Disordered" evidence="1">
    <location>
        <begin position="313"/>
        <end position="360"/>
    </location>
</feature>
<dbReference type="RefSeq" id="WP_129577839.1">
    <property type="nucleotide sequence ID" value="NZ_CP012672.1"/>
</dbReference>
<name>A0A4P2QWX9_SORCE</name>
<dbReference type="EMBL" id="CP012672">
    <property type="protein sequence ID" value="AUX34671.1"/>
    <property type="molecule type" value="Genomic_DNA"/>
</dbReference>
<proteinExistence type="predicted"/>
<gene>
    <name evidence="2" type="ORF">SOCE836_068470</name>
</gene>
<dbReference type="Proteomes" id="UP000295497">
    <property type="component" value="Chromosome"/>
</dbReference>
<feature type="compositionally biased region" description="Basic residues" evidence="1">
    <location>
        <begin position="336"/>
        <end position="360"/>
    </location>
</feature>
<reference evidence="2 3" key="1">
    <citation type="submission" date="2015-09" db="EMBL/GenBank/DDBJ databases">
        <title>Sorangium comparison.</title>
        <authorList>
            <person name="Zaburannyi N."/>
            <person name="Bunk B."/>
            <person name="Overmann J."/>
            <person name="Mueller R."/>
        </authorList>
    </citation>
    <scope>NUCLEOTIDE SEQUENCE [LARGE SCALE GENOMIC DNA]</scope>
    <source>
        <strain evidence="2 3">So ce836</strain>
    </source>
</reference>